<dbReference type="AlphaFoldDB" id="A0A3D9SPU9"/>
<evidence type="ECO:0000259" key="8">
    <source>
        <dbReference type="Pfam" id="PF05504"/>
    </source>
</evidence>
<gene>
    <name evidence="10" type="ORF">A8990_104226</name>
</gene>
<keyword evidence="7" id="KW-0449">Lipoprotein</keyword>
<evidence type="ECO:0000256" key="5">
    <source>
        <dbReference type="ARBA" id="ARBA00023136"/>
    </source>
</evidence>
<dbReference type="InterPro" id="IPR008844">
    <property type="entry name" value="Spore_GerAC-like"/>
</dbReference>
<keyword evidence="5" id="KW-0472">Membrane</keyword>
<keyword evidence="3" id="KW-0309">Germination</keyword>
<comment type="subcellular location">
    <subcellularLocation>
        <location evidence="1">Membrane</location>
        <topology evidence="1">Lipid-anchor</topology>
    </subcellularLocation>
</comment>
<dbReference type="InterPro" id="IPR046953">
    <property type="entry name" value="Spore_GerAC-like_C"/>
</dbReference>
<dbReference type="InterPro" id="IPR057336">
    <property type="entry name" value="GerAC_N"/>
</dbReference>
<keyword evidence="11" id="KW-1185">Reference proteome</keyword>
<keyword evidence="6" id="KW-0564">Palmitate</keyword>
<dbReference type="Pfam" id="PF25198">
    <property type="entry name" value="Spore_GerAC_N"/>
    <property type="match status" value="1"/>
</dbReference>
<dbReference type="Proteomes" id="UP000256304">
    <property type="component" value="Unassembled WGS sequence"/>
</dbReference>
<comment type="caution">
    <text evidence="10">The sequence shown here is derived from an EMBL/GenBank/DDBJ whole genome shotgun (WGS) entry which is preliminary data.</text>
</comment>
<evidence type="ECO:0000313" key="11">
    <source>
        <dbReference type="Proteomes" id="UP000256304"/>
    </source>
</evidence>
<dbReference type="Gene3D" id="3.30.300.210">
    <property type="entry name" value="Nutrient germinant receptor protein C, domain 3"/>
    <property type="match status" value="1"/>
</dbReference>
<evidence type="ECO:0000256" key="7">
    <source>
        <dbReference type="ARBA" id="ARBA00023288"/>
    </source>
</evidence>
<dbReference type="EMBL" id="QTTN01000004">
    <property type="protein sequence ID" value="REE91716.1"/>
    <property type="molecule type" value="Genomic_DNA"/>
</dbReference>
<evidence type="ECO:0000256" key="6">
    <source>
        <dbReference type="ARBA" id="ARBA00023139"/>
    </source>
</evidence>
<dbReference type="NCBIfam" id="TIGR02887">
    <property type="entry name" value="spore_ger_x_C"/>
    <property type="match status" value="1"/>
</dbReference>
<dbReference type="GO" id="GO:0009847">
    <property type="term" value="P:spore germination"/>
    <property type="evidence" value="ECO:0007669"/>
    <property type="project" value="InterPro"/>
</dbReference>
<evidence type="ECO:0000256" key="3">
    <source>
        <dbReference type="ARBA" id="ARBA00022544"/>
    </source>
</evidence>
<evidence type="ECO:0000259" key="9">
    <source>
        <dbReference type="Pfam" id="PF25198"/>
    </source>
</evidence>
<evidence type="ECO:0000256" key="4">
    <source>
        <dbReference type="ARBA" id="ARBA00022729"/>
    </source>
</evidence>
<feature type="domain" description="Spore germination GerAC-like C-terminal" evidence="8">
    <location>
        <begin position="191"/>
        <end position="345"/>
    </location>
</feature>
<sequence>MVLMICVLLTACVKQQILERINLFIVAGFDEISRDQLEVTLAVPQFQAGKPETVTDQMYSRTGHTSTGIRDTIATQMDKPLQPGKLSVVIFGSAKAASGLKKELDILLRNAYFSRKIYLAVVEGKAKELLSEDFSKKDEKGMFLYQLLDSNTRKGALPGQNLHEFEYALVGKGMDSFLPILQFHNDRIAVTGTALFHKDKYVAALDLNQSRLMKLLLQDMNQGFYEVKLDNGLFLAVENVGSSVKYHLKNKAITINLSMKGKIREAEGYPTSDEHLRSLTKRFKQQLIQEETELIKTFQKNAIDPLGLGDFARSRTRHWNEEDWMRQYPMMNVDVDVQVNIMESGIRQ</sequence>
<protein>
    <submittedName>
        <fullName evidence="10">Spore germination protein</fullName>
    </submittedName>
</protein>
<accession>A0A3D9SPU9</accession>
<keyword evidence="4" id="KW-0732">Signal</keyword>
<dbReference type="InterPro" id="IPR038501">
    <property type="entry name" value="Spore_GerAC_C_sf"/>
</dbReference>
<evidence type="ECO:0000256" key="1">
    <source>
        <dbReference type="ARBA" id="ARBA00004635"/>
    </source>
</evidence>
<evidence type="ECO:0000313" key="10">
    <source>
        <dbReference type="EMBL" id="REE91716.1"/>
    </source>
</evidence>
<name>A0A3D9SPU9_9BACL</name>
<dbReference type="GO" id="GO:0016020">
    <property type="term" value="C:membrane"/>
    <property type="evidence" value="ECO:0007669"/>
    <property type="project" value="UniProtKB-SubCell"/>
</dbReference>
<feature type="domain" description="Spore germination protein N-terminal" evidence="9">
    <location>
        <begin position="15"/>
        <end position="181"/>
    </location>
</feature>
<organism evidence="10 11">
    <name type="scientific">Paenibacillus taihuensis</name>
    <dbReference type="NCBI Taxonomy" id="1156355"/>
    <lineage>
        <taxon>Bacteria</taxon>
        <taxon>Bacillati</taxon>
        <taxon>Bacillota</taxon>
        <taxon>Bacilli</taxon>
        <taxon>Bacillales</taxon>
        <taxon>Paenibacillaceae</taxon>
        <taxon>Paenibacillus</taxon>
    </lineage>
</organism>
<reference evidence="10 11" key="1">
    <citation type="submission" date="2018-08" db="EMBL/GenBank/DDBJ databases">
        <title>Genomic Encyclopedia of Type Strains, Phase III (KMG-III): the genomes of soil and plant-associated and newly described type strains.</title>
        <authorList>
            <person name="Whitman W."/>
        </authorList>
    </citation>
    <scope>NUCLEOTIDE SEQUENCE [LARGE SCALE GENOMIC DNA]</scope>
    <source>
        <strain evidence="10 11">CGMCC 1.10966</strain>
    </source>
</reference>
<dbReference type="PANTHER" id="PTHR35789:SF1">
    <property type="entry name" value="SPORE GERMINATION PROTEIN B3"/>
    <property type="match status" value="1"/>
</dbReference>
<comment type="similarity">
    <text evidence="2">Belongs to the GerABKC lipoprotein family.</text>
</comment>
<proteinExistence type="inferred from homology"/>
<dbReference type="Pfam" id="PF05504">
    <property type="entry name" value="Spore_GerAC"/>
    <property type="match status" value="1"/>
</dbReference>
<evidence type="ECO:0000256" key="2">
    <source>
        <dbReference type="ARBA" id="ARBA00007886"/>
    </source>
</evidence>
<dbReference type="PANTHER" id="PTHR35789">
    <property type="entry name" value="SPORE GERMINATION PROTEIN B3"/>
    <property type="match status" value="1"/>
</dbReference>